<dbReference type="EMBL" id="SBJO01000075">
    <property type="protein sequence ID" value="KAF9763433.1"/>
    <property type="molecule type" value="Genomic_DNA"/>
</dbReference>
<dbReference type="OrthoDB" id="2189745at2759"/>
<comment type="caution">
    <text evidence="1">The sequence shown here is derived from an EMBL/GenBank/DDBJ whole genome shotgun (WGS) entry which is preliminary data.</text>
</comment>
<proteinExistence type="predicted"/>
<evidence type="ECO:0000313" key="2">
    <source>
        <dbReference type="Proteomes" id="UP000740883"/>
    </source>
</evidence>
<organism evidence="1 2">
    <name type="scientific">Nosema granulosis</name>
    <dbReference type="NCBI Taxonomy" id="83296"/>
    <lineage>
        <taxon>Eukaryota</taxon>
        <taxon>Fungi</taxon>
        <taxon>Fungi incertae sedis</taxon>
        <taxon>Microsporidia</taxon>
        <taxon>Nosematidae</taxon>
        <taxon>Nosema</taxon>
    </lineage>
</organism>
<name>A0A9P6GZC8_9MICR</name>
<keyword evidence="2" id="KW-1185">Reference proteome</keyword>
<dbReference type="AlphaFoldDB" id="A0A9P6GZC8"/>
<evidence type="ECO:0000313" key="1">
    <source>
        <dbReference type="EMBL" id="KAF9763433.1"/>
    </source>
</evidence>
<protein>
    <submittedName>
        <fullName evidence="1">Uncharacterized protein</fullName>
    </submittedName>
</protein>
<sequence length="137" mass="16188">MISKETRFVDLPQEIKQKLINIHKISQQKYIRTDPLKIVNFNYLYSQAVDIQSNDLSKNLDTLEKSYATLEKVFNNVKRCIDFRYVEAELSSNIKSLKEDIETFNTVGENLDFCGELQTTYKTLDRRFEELSHRVNK</sequence>
<gene>
    <name evidence="1" type="ORF">NGRA_1264</name>
</gene>
<reference evidence="1 2" key="1">
    <citation type="journal article" date="2020" name="Genome Biol. Evol.">
        <title>Comparative genomics of strictly vertically transmitted, feminizing microsporidia endosymbionts of amphipod crustaceans.</title>
        <authorList>
            <person name="Cormier A."/>
            <person name="Chebbi M.A."/>
            <person name="Giraud I."/>
            <person name="Wattier R."/>
            <person name="Teixeira M."/>
            <person name="Gilbert C."/>
            <person name="Rigaud T."/>
            <person name="Cordaux R."/>
        </authorList>
    </citation>
    <scope>NUCLEOTIDE SEQUENCE [LARGE SCALE GENOMIC DNA]</scope>
    <source>
        <strain evidence="1 2">Ou3-Ou53</strain>
    </source>
</reference>
<dbReference type="Proteomes" id="UP000740883">
    <property type="component" value="Unassembled WGS sequence"/>
</dbReference>
<accession>A0A9P6GZC8</accession>